<feature type="disulfide bond" evidence="13">
    <location>
        <begin position="87"/>
        <end position="96"/>
    </location>
</feature>
<feature type="signal peptide" evidence="15">
    <location>
        <begin position="1"/>
        <end position="22"/>
    </location>
</feature>
<feature type="chain" id="PRO_5044791415" evidence="15">
    <location>
        <begin position="23"/>
        <end position="797"/>
    </location>
</feature>
<keyword evidence="9" id="KW-1133">Transmembrane helix</keyword>
<dbReference type="SUPFAM" id="SSF57196">
    <property type="entry name" value="EGF/Laminin"/>
    <property type="match status" value="1"/>
</dbReference>
<evidence type="ECO:0000256" key="14">
    <source>
        <dbReference type="SAM" id="MobiDB-lite"/>
    </source>
</evidence>
<dbReference type="InterPro" id="IPR035897">
    <property type="entry name" value="Toll_tir_struct_dom_sf"/>
</dbReference>
<keyword evidence="12" id="KW-0325">Glycoprotein</keyword>
<dbReference type="PROSITE" id="PS50104">
    <property type="entry name" value="TIR"/>
    <property type="match status" value="1"/>
</dbReference>
<evidence type="ECO:0000256" key="1">
    <source>
        <dbReference type="ARBA" id="ARBA00004479"/>
    </source>
</evidence>
<comment type="similarity">
    <text evidence="2">Belongs to the Toll-like receptor family.</text>
</comment>
<dbReference type="InterPro" id="IPR000157">
    <property type="entry name" value="TIR_dom"/>
</dbReference>
<dbReference type="SUPFAM" id="SSF52200">
    <property type="entry name" value="Toll/Interleukin receptor TIR domain"/>
    <property type="match status" value="1"/>
</dbReference>
<dbReference type="CDD" id="cd00054">
    <property type="entry name" value="EGF_CA"/>
    <property type="match status" value="1"/>
</dbReference>
<dbReference type="AlphaFoldDB" id="A0ABD3W6R2"/>
<evidence type="ECO:0000256" key="7">
    <source>
        <dbReference type="ARBA" id="ARBA00022737"/>
    </source>
</evidence>
<keyword evidence="5" id="KW-0812">Transmembrane</keyword>
<comment type="subcellular location">
    <subcellularLocation>
        <location evidence="1">Membrane</location>
        <topology evidence="1">Single-pass type I membrane protein</topology>
    </subcellularLocation>
</comment>
<dbReference type="PANTHER" id="PTHR24365">
    <property type="entry name" value="TOLL-LIKE RECEPTOR"/>
    <property type="match status" value="1"/>
</dbReference>
<evidence type="ECO:0000256" key="3">
    <source>
        <dbReference type="ARBA" id="ARBA00022588"/>
    </source>
</evidence>
<dbReference type="Gene3D" id="3.40.50.10140">
    <property type="entry name" value="Toll/interleukin-1 receptor homology (TIR) domain"/>
    <property type="match status" value="1"/>
</dbReference>
<dbReference type="SMART" id="SM00255">
    <property type="entry name" value="TIR"/>
    <property type="match status" value="1"/>
</dbReference>
<keyword evidence="3" id="KW-0399">Innate immunity</keyword>
<keyword evidence="19" id="KW-1185">Reference proteome</keyword>
<proteinExistence type="inferred from homology"/>
<feature type="region of interest" description="Disordered" evidence="14">
    <location>
        <begin position="535"/>
        <end position="558"/>
    </location>
</feature>
<dbReference type="PROSITE" id="PS00022">
    <property type="entry name" value="EGF_1"/>
    <property type="match status" value="1"/>
</dbReference>
<comment type="caution">
    <text evidence="13">Lacks conserved residue(s) required for the propagation of feature annotation.</text>
</comment>
<evidence type="ECO:0000259" key="16">
    <source>
        <dbReference type="PROSITE" id="PS50026"/>
    </source>
</evidence>
<evidence type="ECO:0000256" key="11">
    <source>
        <dbReference type="ARBA" id="ARBA00023170"/>
    </source>
</evidence>
<name>A0ABD3W6R2_SINWO</name>
<evidence type="ECO:0000313" key="18">
    <source>
        <dbReference type="EMBL" id="KAL3869220.1"/>
    </source>
</evidence>
<dbReference type="Gene3D" id="2.10.25.10">
    <property type="entry name" value="Laminin"/>
    <property type="match status" value="1"/>
</dbReference>
<evidence type="ECO:0000259" key="17">
    <source>
        <dbReference type="PROSITE" id="PS50104"/>
    </source>
</evidence>
<evidence type="ECO:0000313" key="19">
    <source>
        <dbReference type="Proteomes" id="UP001634394"/>
    </source>
</evidence>
<dbReference type="Pfam" id="PF01582">
    <property type="entry name" value="TIR"/>
    <property type="match status" value="1"/>
</dbReference>
<keyword evidence="11" id="KW-0675">Receptor</keyword>
<dbReference type="PROSITE" id="PS50026">
    <property type="entry name" value="EGF_3"/>
    <property type="match status" value="1"/>
</dbReference>
<dbReference type="EMBL" id="JBJQND010000008">
    <property type="protein sequence ID" value="KAL3869220.1"/>
    <property type="molecule type" value="Genomic_DNA"/>
</dbReference>
<feature type="disulfide bond" evidence="13">
    <location>
        <begin position="68"/>
        <end position="85"/>
    </location>
</feature>
<feature type="compositionally biased region" description="Low complexity" evidence="14">
    <location>
        <begin position="542"/>
        <end position="553"/>
    </location>
</feature>
<evidence type="ECO:0000256" key="2">
    <source>
        <dbReference type="ARBA" id="ARBA00009634"/>
    </source>
</evidence>
<accession>A0ABD3W6R2</accession>
<dbReference type="SMART" id="SM00181">
    <property type="entry name" value="EGF"/>
    <property type="match status" value="3"/>
</dbReference>
<organism evidence="18 19">
    <name type="scientific">Sinanodonta woodiana</name>
    <name type="common">Chinese pond mussel</name>
    <name type="synonym">Anodonta woodiana</name>
    <dbReference type="NCBI Taxonomy" id="1069815"/>
    <lineage>
        <taxon>Eukaryota</taxon>
        <taxon>Metazoa</taxon>
        <taxon>Spiralia</taxon>
        <taxon>Lophotrochozoa</taxon>
        <taxon>Mollusca</taxon>
        <taxon>Bivalvia</taxon>
        <taxon>Autobranchia</taxon>
        <taxon>Heteroconchia</taxon>
        <taxon>Palaeoheterodonta</taxon>
        <taxon>Unionida</taxon>
        <taxon>Unionoidea</taxon>
        <taxon>Unionidae</taxon>
        <taxon>Unioninae</taxon>
        <taxon>Sinanodonta</taxon>
    </lineage>
</organism>
<keyword evidence="13" id="KW-1015">Disulfide bond</keyword>
<keyword evidence="10" id="KW-0472">Membrane</keyword>
<evidence type="ECO:0000256" key="4">
    <source>
        <dbReference type="ARBA" id="ARBA00022614"/>
    </source>
</evidence>
<feature type="domain" description="TIR" evidence="17">
    <location>
        <begin position="324"/>
        <end position="468"/>
    </location>
</feature>
<protein>
    <submittedName>
        <fullName evidence="18">Uncharacterized protein</fullName>
    </submittedName>
</protein>
<evidence type="ECO:0000256" key="15">
    <source>
        <dbReference type="SAM" id="SignalP"/>
    </source>
</evidence>
<dbReference type="Proteomes" id="UP001634394">
    <property type="component" value="Unassembled WGS sequence"/>
</dbReference>
<dbReference type="PROSITE" id="PS01186">
    <property type="entry name" value="EGF_2"/>
    <property type="match status" value="1"/>
</dbReference>
<dbReference type="FunFam" id="3.40.50.10140:FF:000001">
    <property type="entry name" value="Toll-like receptor 2"/>
    <property type="match status" value="1"/>
</dbReference>
<reference evidence="18 19" key="1">
    <citation type="submission" date="2024-11" db="EMBL/GenBank/DDBJ databases">
        <title>Chromosome-level genome assembly of the freshwater bivalve Anodonta woodiana.</title>
        <authorList>
            <person name="Chen X."/>
        </authorList>
    </citation>
    <scope>NUCLEOTIDE SEQUENCE [LARGE SCALE GENOMIC DNA]</scope>
    <source>
        <strain evidence="18">MN2024</strain>
        <tissue evidence="18">Gills</tissue>
    </source>
</reference>
<keyword evidence="6 15" id="KW-0732">Signal</keyword>
<sequence length="797" mass="88754">MAVFIMVICNFLLAFLYLFCQAFQPLSTDDVGHSPTPDISKSVSMLRFGTKPTGSKCLDFCRIIYGMCGNGGTCFLHEDTCRSVCLCTPGWTGVYCKELLHTGTDSQDIVESGEGTGIKDDKSNATLVETEIREVNVADNESVSSEGVPSVKFQKVKFLTSVKSLLNEKNVADGANIVTPTFAVDKSNINHEKKSSGEAEINESKDNNNKIKDTSTIQNALAGKTDGKTKVCSPGFVCEHGYCNITIRGSGAKHHGCICDKNWIGTFCEEPCTLDCGERGHCAVDKIITDLNKMEESVICVCEWNYTGARCNETVLTSVPIDGKEYDAFVSYKSSPADEKFVLNHLYPILEEELNFKLCIHQRDFPPGETIANNIVHAIENSRRTILVLSPAYVESEWCRMEYQKAQHEMLKLKHKIIPIMLENITGIRNMDKNLRSILNSVTYVEWPGEDSDSKKYDKFWKKIRLSLPKKPVSASSSPSLSSPLPSSFSSSPYCSSSLFSLSSISSSNIKSSISQSVVSDFEYDSAMTLSSIEVTQQKRASVSTESHSSNSSMQRRKRPLRNFVQAFVKSTRLFFRQESTSSQTDLLDDERDSSKGSCDSLSESVCYHNSNSVCSSVSDAPASLDDVKKEAHETDRIFMEDKCEDCLIKDIQLEFAISSKCSHSIIDAKMSGNGNQCLQLGLHNELVDTEANYINQVRQTNIAHQNIGSDNQRIVVSVLEGTDMLKIKKIAPFVPNEKRKTLMRNHSLKDKKEEYNKYYNQCCSKGTDLSTMKTVPEFNEYIVGVLPFVKECEEQV</sequence>
<dbReference type="PRINTS" id="PR01537">
    <property type="entry name" value="INTRLKN1R1F"/>
</dbReference>
<evidence type="ECO:0000256" key="10">
    <source>
        <dbReference type="ARBA" id="ARBA00023136"/>
    </source>
</evidence>
<keyword evidence="7" id="KW-0677">Repeat</keyword>
<comment type="caution">
    <text evidence="18">The sequence shown here is derived from an EMBL/GenBank/DDBJ whole genome shotgun (WGS) entry which is preliminary data.</text>
</comment>
<feature type="domain" description="EGF-like" evidence="16">
    <location>
        <begin position="58"/>
        <end position="97"/>
    </location>
</feature>
<dbReference type="GO" id="GO:0045087">
    <property type="term" value="P:innate immune response"/>
    <property type="evidence" value="ECO:0007669"/>
    <property type="project" value="UniProtKB-KW"/>
</dbReference>
<evidence type="ECO:0000256" key="8">
    <source>
        <dbReference type="ARBA" id="ARBA00022859"/>
    </source>
</evidence>
<evidence type="ECO:0000256" key="13">
    <source>
        <dbReference type="PROSITE-ProRule" id="PRU00076"/>
    </source>
</evidence>
<evidence type="ECO:0000256" key="12">
    <source>
        <dbReference type="ARBA" id="ARBA00023180"/>
    </source>
</evidence>
<dbReference type="GO" id="GO:0016020">
    <property type="term" value="C:membrane"/>
    <property type="evidence" value="ECO:0007669"/>
    <property type="project" value="UniProtKB-SubCell"/>
</dbReference>
<keyword evidence="4" id="KW-0433">Leucine-rich repeat</keyword>
<feature type="region of interest" description="Disordered" evidence="14">
    <location>
        <begin position="191"/>
        <end position="212"/>
    </location>
</feature>
<dbReference type="PANTHER" id="PTHR24365:SF541">
    <property type="entry name" value="PROTEIN TOLL-RELATED"/>
    <property type="match status" value="1"/>
</dbReference>
<evidence type="ECO:0000256" key="5">
    <source>
        <dbReference type="ARBA" id="ARBA00022692"/>
    </source>
</evidence>
<keyword evidence="8" id="KW-0391">Immunity</keyword>
<evidence type="ECO:0000256" key="6">
    <source>
        <dbReference type="ARBA" id="ARBA00022729"/>
    </source>
</evidence>
<dbReference type="InterPro" id="IPR000742">
    <property type="entry name" value="EGF"/>
</dbReference>
<evidence type="ECO:0000256" key="9">
    <source>
        <dbReference type="ARBA" id="ARBA00022989"/>
    </source>
</evidence>
<gene>
    <name evidence="18" type="ORF">ACJMK2_041929</name>
</gene>
<keyword evidence="13" id="KW-0245">EGF-like domain</keyword>